<evidence type="ECO:0000313" key="2">
    <source>
        <dbReference type="Proteomes" id="UP000677687"/>
    </source>
</evidence>
<protein>
    <submittedName>
        <fullName evidence="1">Uncharacterized protein</fullName>
    </submittedName>
</protein>
<dbReference type="EMBL" id="JAGVWD010000002">
    <property type="protein sequence ID" value="MBS3057014.1"/>
    <property type="molecule type" value="Genomic_DNA"/>
</dbReference>
<dbReference type="AlphaFoldDB" id="A0A8T4KST6"/>
<comment type="caution">
    <text evidence="1">The sequence shown here is derived from an EMBL/GenBank/DDBJ whole genome shotgun (WGS) entry which is preliminary data.</text>
</comment>
<proteinExistence type="predicted"/>
<accession>A0A8T4KST6</accession>
<sequence>MPKGIINNYGLARTQIMSGKRVFLGIDKSRRKYFGEMVLNAETGKYVPAIIIAEKK</sequence>
<evidence type="ECO:0000313" key="1">
    <source>
        <dbReference type="EMBL" id="MBS3057014.1"/>
    </source>
</evidence>
<reference evidence="1" key="1">
    <citation type="submission" date="2021-03" db="EMBL/GenBank/DDBJ databases">
        <authorList>
            <person name="Jaffe A."/>
        </authorList>
    </citation>
    <scope>NUCLEOTIDE SEQUENCE</scope>
    <source>
        <strain evidence="1">RIFCSPHIGHO2_01_FULL_AR10_44_11</strain>
    </source>
</reference>
<gene>
    <name evidence="1" type="ORF">J4415_00100</name>
</gene>
<organism evidence="1 2">
    <name type="scientific">Candidatus Iainarchaeum sp</name>
    <dbReference type="NCBI Taxonomy" id="3101447"/>
    <lineage>
        <taxon>Archaea</taxon>
        <taxon>Candidatus Iainarchaeota</taxon>
        <taxon>Candidatus Iainarchaeia</taxon>
        <taxon>Candidatus Iainarchaeales</taxon>
        <taxon>Candidatus Iainarchaeaceae</taxon>
        <taxon>Candidatus Iainarchaeum</taxon>
    </lineage>
</organism>
<dbReference type="Proteomes" id="UP000677687">
    <property type="component" value="Unassembled WGS sequence"/>
</dbReference>
<reference evidence="1" key="2">
    <citation type="submission" date="2021-05" db="EMBL/GenBank/DDBJ databases">
        <title>Protein family content uncovers lineage relationships and bacterial pathway maintenance mechanisms in DPANN archaea.</title>
        <authorList>
            <person name="Castelle C.J."/>
            <person name="Meheust R."/>
            <person name="Jaffe A.L."/>
            <person name="Seitz K."/>
            <person name="Gong X."/>
            <person name="Baker B.J."/>
            <person name="Banfield J.F."/>
        </authorList>
    </citation>
    <scope>NUCLEOTIDE SEQUENCE</scope>
    <source>
        <strain evidence="1">RIFCSPHIGHO2_01_FULL_AR10_44_11</strain>
    </source>
</reference>
<name>A0A8T4KST6_9ARCH</name>